<name>A0A9X3N6I6_9ACTN</name>
<feature type="transmembrane region" description="Helical" evidence="1">
    <location>
        <begin position="157"/>
        <end position="179"/>
    </location>
</feature>
<keyword evidence="1" id="KW-0812">Transmembrane</keyword>
<dbReference type="AlphaFoldDB" id="A0A9X3N6I6"/>
<keyword evidence="3" id="KW-1185">Reference proteome</keyword>
<feature type="transmembrane region" description="Helical" evidence="1">
    <location>
        <begin position="84"/>
        <end position="103"/>
    </location>
</feature>
<dbReference type="RefSeq" id="WP_270023463.1">
    <property type="nucleotide sequence ID" value="NZ_JAPDDP010000003.1"/>
</dbReference>
<organism evidence="2 3">
    <name type="scientific">Solirubrobacter phytolaccae</name>
    <dbReference type="NCBI Taxonomy" id="1404360"/>
    <lineage>
        <taxon>Bacteria</taxon>
        <taxon>Bacillati</taxon>
        <taxon>Actinomycetota</taxon>
        <taxon>Thermoleophilia</taxon>
        <taxon>Solirubrobacterales</taxon>
        <taxon>Solirubrobacteraceae</taxon>
        <taxon>Solirubrobacter</taxon>
    </lineage>
</organism>
<keyword evidence="1" id="KW-0472">Membrane</keyword>
<evidence type="ECO:0000256" key="1">
    <source>
        <dbReference type="SAM" id="Phobius"/>
    </source>
</evidence>
<sequence>MKADSLAVVQGWPHTRATLRRWNANPWRMFGAWAFGSLLVTALLLAATWFVADNALPDSTRHSYPGLTRPATLEDFGFVLRRNFTVLALHALACVAGFMAGWVRPGERATRAQRHAAPLAIIFVTAATLFSLIAQANALGHGAADLAWMLNVEPHTLLLRLLPHALPELFAVFLPLAAWSIASRRGAWDELLAATIATTAIAGPLVLLAAAIETWVTPLYFL</sequence>
<comment type="caution">
    <text evidence="2">The sequence shown here is derived from an EMBL/GenBank/DDBJ whole genome shotgun (WGS) entry which is preliminary data.</text>
</comment>
<feature type="transmembrane region" description="Helical" evidence="1">
    <location>
        <begin position="115"/>
        <end position="137"/>
    </location>
</feature>
<feature type="transmembrane region" description="Helical" evidence="1">
    <location>
        <begin position="30"/>
        <end position="52"/>
    </location>
</feature>
<dbReference type="EMBL" id="JAPDDP010000003">
    <property type="protein sequence ID" value="MDA0179199.1"/>
    <property type="molecule type" value="Genomic_DNA"/>
</dbReference>
<dbReference type="Proteomes" id="UP001147653">
    <property type="component" value="Unassembled WGS sequence"/>
</dbReference>
<proteinExistence type="predicted"/>
<protein>
    <submittedName>
        <fullName evidence="2">Uncharacterized protein</fullName>
    </submittedName>
</protein>
<gene>
    <name evidence="2" type="ORF">OJ997_02735</name>
</gene>
<reference evidence="2" key="1">
    <citation type="submission" date="2022-10" db="EMBL/GenBank/DDBJ databases">
        <title>The WGS of Solirubrobacter phytolaccae KCTC 29190.</title>
        <authorList>
            <person name="Jiang Z."/>
        </authorList>
    </citation>
    <scope>NUCLEOTIDE SEQUENCE</scope>
    <source>
        <strain evidence="2">KCTC 29190</strain>
    </source>
</reference>
<keyword evidence="1" id="KW-1133">Transmembrane helix</keyword>
<evidence type="ECO:0000313" key="2">
    <source>
        <dbReference type="EMBL" id="MDA0179199.1"/>
    </source>
</evidence>
<accession>A0A9X3N6I6</accession>
<feature type="transmembrane region" description="Helical" evidence="1">
    <location>
        <begin position="191"/>
        <end position="212"/>
    </location>
</feature>
<evidence type="ECO:0000313" key="3">
    <source>
        <dbReference type="Proteomes" id="UP001147653"/>
    </source>
</evidence>